<name>A0A6L6QIX2_9BURK</name>
<evidence type="ECO:0000313" key="2">
    <source>
        <dbReference type="Proteomes" id="UP000472320"/>
    </source>
</evidence>
<dbReference type="AlphaFoldDB" id="A0A6L6QIX2"/>
<dbReference type="EMBL" id="WNKX01000011">
    <property type="protein sequence ID" value="MTW12060.1"/>
    <property type="molecule type" value="Genomic_DNA"/>
</dbReference>
<reference evidence="1 2" key="1">
    <citation type="submission" date="2019-11" db="EMBL/GenBank/DDBJ databases">
        <title>Type strains purchased from KCTC, JCM and DSMZ.</title>
        <authorList>
            <person name="Lu H."/>
        </authorList>
    </citation>
    <scope>NUCLEOTIDE SEQUENCE [LARGE SCALE GENOMIC DNA]</scope>
    <source>
        <strain evidence="1 2">JCM 31587</strain>
    </source>
</reference>
<dbReference type="RefSeq" id="WP_155455001.1">
    <property type="nucleotide sequence ID" value="NZ_WNKX01000011.1"/>
</dbReference>
<gene>
    <name evidence="1" type="ORF">GM658_15750</name>
</gene>
<comment type="caution">
    <text evidence="1">The sequence shown here is derived from an EMBL/GenBank/DDBJ whole genome shotgun (WGS) entry which is preliminary data.</text>
</comment>
<dbReference type="Proteomes" id="UP000472320">
    <property type="component" value="Unassembled WGS sequence"/>
</dbReference>
<dbReference type="OrthoDB" id="8772298at2"/>
<sequence>MDLASHQRILLGLMRANYQPGAGDAPYYHHVAASPDLQEARGNVHLWRIYVLERTCVLTVELLRQACLLDEALEAFIREQNIPPFREYQPLAFLDFLAGHDDPLVVSVSQFELALMKVREGDPCHYFVDWSYAPAPILNALAQGAALPDTAPPDLHRIEIGIDLPHLFEINRLARDSANWRSRFHTARTRGSRYKSTGATSQ</sequence>
<protein>
    <submittedName>
        <fullName evidence="1">Uncharacterized protein</fullName>
    </submittedName>
</protein>
<proteinExistence type="predicted"/>
<accession>A0A6L6QIX2</accession>
<evidence type="ECO:0000313" key="1">
    <source>
        <dbReference type="EMBL" id="MTW12060.1"/>
    </source>
</evidence>
<organism evidence="1 2">
    <name type="scientific">Massilia eburnea</name>
    <dbReference type="NCBI Taxonomy" id="1776165"/>
    <lineage>
        <taxon>Bacteria</taxon>
        <taxon>Pseudomonadati</taxon>
        <taxon>Pseudomonadota</taxon>
        <taxon>Betaproteobacteria</taxon>
        <taxon>Burkholderiales</taxon>
        <taxon>Oxalobacteraceae</taxon>
        <taxon>Telluria group</taxon>
        <taxon>Massilia</taxon>
    </lineage>
</organism>
<keyword evidence="2" id="KW-1185">Reference proteome</keyword>